<keyword evidence="3" id="KW-1185">Reference proteome</keyword>
<proteinExistence type="predicted"/>
<reference evidence="2 3" key="1">
    <citation type="submission" date="2019-03" db="EMBL/GenBank/DDBJ databases">
        <title>Deep-cultivation of Planctomycetes and their phenomic and genomic characterization uncovers novel biology.</title>
        <authorList>
            <person name="Wiegand S."/>
            <person name="Jogler M."/>
            <person name="Boedeker C."/>
            <person name="Pinto D."/>
            <person name="Vollmers J."/>
            <person name="Rivas-Marin E."/>
            <person name="Kohn T."/>
            <person name="Peeters S.H."/>
            <person name="Heuer A."/>
            <person name="Rast P."/>
            <person name="Oberbeckmann S."/>
            <person name="Bunk B."/>
            <person name="Jeske O."/>
            <person name="Meyerdierks A."/>
            <person name="Storesund J.E."/>
            <person name="Kallscheuer N."/>
            <person name="Luecker S."/>
            <person name="Lage O.M."/>
            <person name="Pohl T."/>
            <person name="Merkel B.J."/>
            <person name="Hornburger P."/>
            <person name="Mueller R.-W."/>
            <person name="Bruemmer F."/>
            <person name="Labrenz M."/>
            <person name="Spormann A.M."/>
            <person name="Op den Camp H."/>
            <person name="Overmann J."/>
            <person name="Amann R."/>
            <person name="Jetten M.S.M."/>
            <person name="Mascher T."/>
            <person name="Medema M.H."/>
            <person name="Devos D.P."/>
            <person name="Kaster A.-K."/>
            <person name="Ovreas L."/>
            <person name="Rohde M."/>
            <person name="Galperin M.Y."/>
            <person name="Jogler C."/>
        </authorList>
    </citation>
    <scope>NUCLEOTIDE SEQUENCE [LARGE SCALE GENOMIC DNA]</scope>
    <source>
        <strain evidence="2 3">Enr13</strain>
    </source>
</reference>
<evidence type="ECO:0000313" key="3">
    <source>
        <dbReference type="Proteomes" id="UP000319004"/>
    </source>
</evidence>
<evidence type="ECO:0000256" key="1">
    <source>
        <dbReference type="SAM" id="Phobius"/>
    </source>
</evidence>
<dbReference type="EMBL" id="CP037423">
    <property type="protein sequence ID" value="QDV45920.1"/>
    <property type="molecule type" value="Genomic_DNA"/>
</dbReference>
<keyword evidence="1" id="KW-0472">Membrane</keyword>
<gene>
    <name evidence="2" type="ORF">Enr13x_58230</name>
</gene>
<sequence length="62" mass="7257">MNQLGGLWRDTWWVWIGFLALTIVLAVTVGRFFYLLIPCLPVPFAYFAFNRYDEQGNEKADL</sequence>
<feature type="transmembrane region" description="Helical" evidence="1">
    <location>
        <begin position="12"/>
        <end position="37"/>
    </location>
</feature>
<dbReference type="Proteomes" id="UP000319004">
    <property type="component" value="Chromosome"/>
</dbReference>
<dbReference type="KEGG" id="snep:Enr13x_58230"/>
<dbReference type="RefSeq" id="WP_145390128.1">
    <property type="nucleotide sequence ID" value="NZ_CP037423.1"/>
</dbReference>
<organism evidence="2 3">
    <name type="scientific">Stieleria neptunia</name>
    <dbReference type="NCBI Taxonomy" id="2527979"/>
    <lineage>
        <taxon>Bacteria</taxon>
        <taxon>Pseudomonadati</taxon>
        <taxon>Planctomycetota</taxon>
        <taxon>Planctomycetia</taxon>
        <taxon>Pirellulales</taxon>
        <taxon>Pirellulaceae</taxon>
        <taxon>Stieleria</taxon>
    </lineage>
</organism>
<name>A0A518HYJ6_9BACT</name>
<evidence type="ECO:0000313" key="2">
    <source>
        <dbReference type="EMBL" id="QDV45920.1"/>
    </source>
</evidence>
<dbReference type="AlphaFoldDB" id="A0A518HYJ6"/>
<dbReference type="OrthoDB" id="289383at2"/>
<protein>
    <submittedName>
        <fullName evidence="2">Uncharacterized protein</fullName>
    </submittedName>
</protein>
<keyword evidence="1" id="KW-0812">Transmembrane</keyword>
<accession>A0A518HYJ6</accession>
<keyword evidence="1" id="KW-1133">Transmembrane helix</keyword>